<reference evidence="2 5" key="1">
    <citation type="submission" date="2015-11" db="EMBL/GenBank/DDBJ databases">
        <authorList>
            <person name="Varghese N."/>
        </authorList>
    </citation>
    <scope>NUCLEOTIDE SEQUENCE [LARGE SCALE GENOMIC DNA]</scope>
    <source>
        <strain evidence="2 5">JGI-8</strain>
    </source>
</reference>
<accession>A0A0P1LR42</accession>
<evidence type="ECO:0000313" key="5">
    <source>
        <dbReference type="Proteomes" id="UP000182200"/>
    </source>
</evidence>
<reference evidence="3 4" key="2">
    <citation type="submission" date="2015-11" db="EMBL/GenBank/DDBJ databases">
        <authorList>
            <person name="Zhang Y."/>
            <person name="Guo Z."/>
        </authorList>
    </citation>
    <scope>NUCLEOTIDE SEQUENCE [LARGE SCALE GENOMIC DNA]</scope>
    <source>
        <strain evidence="3">JGI-4</strain>
    </source>
</reference>
<keyword evidence="5" id="KW-1185">Reference proteome</keyword>
<dbReference type="STRING" id="1633631.GCA_001442925_00160"/>
<dbReference type="Proteomes" id="UP000182200">
    <property type="component" value="Unassembled WGS sequence"/>
</dbReference>
<evidence type="ECO:0000313" key="4">
    <source>
        <dbReference type="Proteomes" id="UP000182011"/>
    </source>
</evidence>
<protein>
    <submittedName>
        <fullName evidence="3">Uncharacterized protein</fullName>
    </submittedName>
</protein>
<proteinExistence type="predicted"/>
<accession>A0A0P1LTZ0</accession>
<dbReference type="RefSeq" id="WP_047134647.1">
    <property type="nucleotide sequence ID" value="NZ_CZVI01000057.1"/>
</dbReference>
<accession>A0A0P1M4I4</accession>
<sequence length="446" mass="50798">MKKTVILLLAITLLTSAYSQRRVQREPIQQKPQTTGEFSGGIGLSWFDGKPYYLLNISPEIAFGKIGVGLDVNLRIGVNDGKIRNEDWNEPYDFLRAIRYVRYGLKGEPLYARLGALDYARLGHGTIVYYYKNNASYDDRKVGLEFDVDFGKFGFESVISDLKKVGVFGVRGYVRPLKFTPAGNIPIIGSIELGATYATDLDKSAIAHYDPVKREIVQDWERPDVIGFDIGLPIVKTKIFGWDVYFDYVKFLNYGSGIAYGSNFEFRGLGLLNIGAKIERRNFGDQFLPSYFNYFYEVERFNLRDTVNATSKLQNLKLAKKTAGTYGELIFTILGQLQILGSYQQLDATPESGTLHLDLEFPQVLPTIVFDAGYDRRNIKNFGDAFRLDERSLLYAEVGYKPVKYIVISMLYQWTFKPIRVGDQTKYEVQKRVEPRVSFVFPFGGK</sequence>
<gene>
    <name evidence="3" type="ORF">JGI4_00160</name>
    <name evidence="2" type="ORF">JGI8_02064</name>
</gene>
<feature type="signal peptide" evidence="1">
    <location>
        <begin position="1"/>
        <end position="19"/>
    </location>
</feature>
<dbReference type="EMBL" id="FAOP01000001">
    <property type="protein sequence ID" value="CUU01025.1"/>
    <property type="molecule type" value="Genomic_DNA"/>
</dbReference>
<dbReference type="OrthoDB" id="9765113at2"/>
<evidence type="ECO:0000313" key="3">
    <source>
        <dbReference type="EMBL" id="CUU01025.1"/>
    </source>
</evidence>
<accession>A0A0P1LF58</accession>
<accession>A0A0P1M102</accession>
<organism evidence="3 4">
    <name type="scientific">Candidatus Kryptonium thompsonii</name>
    <dbReference type="NCBI Taxonomy" id="1633631"/>
    <lineage>
        <taxon>Bacteria</taxon>
        <taxon>Pseudomonadati</taxon>
        <taxon>Candidatus Kryptoniota</taxon>
        <taxon>Candidatus Kryptonium</taxon>
    </lineage>
</organism>
<accession>A0A0P1MHM8</accession>
<accession>A0A0P1LKN3</accession>
<dbReference type="EMBL" id="CZVI01000057">
    <property type="protein sequence ID" value="CUS94866.1"/>
    <property type="molecule type" value="Genomic_DNA"/>
</dbReference>
<keyword evidence="1" id="KW-0732">Signal</keyword>
<evidence type="ECO:0000313" key="2">
    <source>
        <dbReference type="EMBL" id="CUS94866.1"/>
    </source>
</evidence>
<name>A0A0P1NVY1_9BACT</name>
<accession>A0A0P1MR11</accession>
<dbReference type="AlphaFoldDB" id="A0A0P1NVY1"/>
<dbReference type="Proteomes" id="UP000182011">
    <property type="component" value="Unassembled WGS sequence"/>
</dbReference>
<feature type="chain" id="PRO_5015043536" evidence="1">
    <location>
        <begin position="20"/>
        <end position="446"/>
    </location>
</feature>
<evidence type="ECO:0000256" key="1">
    <source>
        <dbReference type="SAM" id="SignalP"/>
    </source>
</evidence>
<accession>A0A0P1LH76</accession>
<accession>A0A0S4MTE8</accession>
<accession>A0A0P1NVY1</accession>